<keyword evidence="8 14" id="KW-0675">Receptor</keyword>
<dbReference type="Pfam" id="PF00593">
    <property type="entry name" value="TonB_dep_Rec_b-barrel"/>
    <property type="match status" value="1"/>
</dbReference>
<feature type="domain" description="TonB-dependent receptor-like beta-barrel" evidence="12">
    <location>
        <begin position="196"/>
        <end position="632"/>
    </location>
</feature>
<evidence type="ECO:0000256" key="11">
    <source>
        <dbReference type="RuleBase" id="RU003357"/>
    </source>
</evidence>
<dbReference type="InterPro" id="IPR012910">
    <property type="entry name" value="Plug_dom"/>
</dbReference>
<keyword evidence="7 10" id="KW-0472">Membrane</keyword>
<evidence type="ECO:0000256" key="3">
    <source>
        <dbReference type="ARBA" id="ARBA00022452"/>
    </source>
</evidence>
<dbReference type="PANTHER" id="PTHR30069:SF29">
    <property type="entry name" value="HEMOGLOBIN AND HEMOGLOBIN-HAPTOGLOBIN-BINDING PROTEIN 1-RELATED"/>
    <property type="match status" value="1"/>
</dbReference>
<keyword evidence="4 10" id="KW-0812">Transmembrane</keyword>
<dbReference type="AlphaFoldDB" id="A0A1S7LJH7"/>
<comment type="similarity">
    <text evidence="10 11">Belongs to the TonB-dependent receptor family.</text>
</comment>
<evidence type="ECO:0000256" key="4">
    <source>
        <dbReference type="ARBA" id="ARBA00022692"/>
    </source>
</evidence>
<accession>A0A1S7LJH7</accession>
<keyword evidence="3 10" id="KW-1134">Transmembrane beta strand</keyword>
<evidence type="ECO:0000256" key="8">
    <source>
        <dbReference type="ARBA" id="ARBA00023170"/>
    </source>
</evidence>
<dbReference type="InterPro" id="IPR036942">
    <property type="entry name" value="Beta-barrel_TonB_sf"/>
</dbReference>
<keyword evidence="5" id="KW-0732">Signal</keyword>
<evidence type="ECO:0000256" key="6">
    <source>
        <dbReference type="ARBA" id="ARBA00023077"/>
    </source>
</evidence>
<dbReference type="Pfam" id="PF07715">
    <property type="entry name" value="Plug"/>
    <property type="match status" value="1"/>
</dbReference>
<feature type="domain" description="TonB-dependent receptor plug" evidence="13">
    <location>
        <begin position="53"/>
        <end position="162"/>
    </location>
</feature>
<dbReference type="Gene3D" id="2.40.170.20">
    <property type="entry name" value="TonB-dependent receptor, beta-barrel domain"/>
    <property type="match status" value="1"/>
</dbReference>
<dbReference type="InterPro" id="IPR037066">
    <property type="entry name" value="Plug_dom_sf"/>
</dbReference>
<keyword evidence="2 10" id="KW-0813">Transport</keyword>
<name>A0A1S7LJH7_MAGMO</name>
<dbReference type="Gene3D" id="2.170.130.10">
    <property type="entry name" value="TonB-dependent receptor, plug domain"/>
    <property type="match status" value="1"/>
</dbReference>
<keyword evidence="9 10" id="KW-0998">Cell outer membrane</keyword>
<evidence type="ECO:0000256" key="2">
    <source>
        <dbReference type="ARBA" id="ARBA00022448"/>
    </source>
</evidence>
<evidence type="ECO:0000259" key="12">
    <source>
        <dbReference type="Pfam" id="PF00593"/>
    </source>
</evidence>
<dbReference type="GO" id="GO:0015344">
    <property type="term" value="F:siderophore uptake transmembrane transporter activity"/>
    <property type="evidence" value="ECO:0007669"/>
    <property type="project" value="TreeGrafter"/>
</dbReference>
<dbReference type="EMBL" id="LO017727">
    <property type="protein sequence ID" value="CRH05991.1"/>
    <property type="molecule type" value="Genomic_DNA"/>
</dbReference>
<dbReference type="SUPFAM" id="SSF56935">
    <property type="entry name" value="Porins"/>
    <property type="match status" value="1"/>
</dbReference>
<sequence>MLLFTLTCGINPVAADLTKAPQEDAELEEVLDLSLEEMLEIEVTSASLKTQRLMDVPSAVHVISSEDILRSGATSIPEMLRMVPGLNVGQIDANKWAVSSRGFAGRFSRQLLVLINGRSIYNNSFAGVYWDAQDLIAEDIERIEVIRGPGSTIWGSNAMNGVINIITKSAAQTKGGLAKVGMGSERPKNGVFRYGGALNDAFDYRLYAKGFELDSSHDTSTQDDAYDHMQSGHMGFRLDGQLNHRDQLMVEGEISRSTNHTSYLATGALNDFVSQSYQKDEETVTGAHLLGRWVRTIDEHESLTIQAYYDRYHRNSQVAQEETSDVFDFELHHLFRLGQHHQIIWGGSARWIQHEMENTNYIIFSPEKRNMATLSLFAQDEIQLHKDWFLTLGSKLEYNSFTQLEIQPNARLLWRMAPEQSLWASVSRALHTPSRVEYDSDVYGDFAAFGTVLNYSRKGKMDPEEVYAMELGYRGKVHEEAFLEANLYYNVYNGLIGLGDYTDSIVAPGYLQRSYALDNVTDGNSYGMELSVEWQAQAWWKLIAGASYVLFDLNHHSSEIARNSLREEQTPQKQFTLRSQMNLPHDLTLDTWFRYVDEIPASTLITQHSTLDIRLAWQPEENLELSLTGKNLLDPLHVEAIDEFTGMTAHEVERSIYGQVKWTF</sequence>
<dbReference type="GO" id="GO:0009279">
    <property type="term" value="C:cell outer membrane"/>
    <property type="evidence" value="ECO:0007669"/>
    <property type="project" value="UniProtKB-SubCell"/>
</dbReference>
<gene>
    <name evidence="14" type="ORF">MAGMO_1814</name>
</gene>
<evidence type="ECO:0000256" key="5">
    <source>
        <dbReference type="ARBA" id="ARBA00022729"/>
    </source>
</evidence>
<evidence type="ECO:0000256" key="1">
    <source>
        <dbReference type="ARBA" id="ARBA00004571"/>
    </source>
</evidence>
<dbReference type="CDD" id="cd01347">
    <property type="entry name" value="ligand_gated_channel"/>
    <property type="match status" value="1"/>
</dbReference>
<dbReference type="InterPro" id="IPR039426">
    <property type="entry name" value="TonB-dep_rcpt-like"/>
</dbReference>
<protein>
    <submittedName>
        <fullName evidence="14">Putative TonB-dependent receptor</fullName>
    </submittedName>
</protein>
<evidence type="ECO:0000313" key="14">
    <source>
        <dbReference type="EMBL" id="CRH05991.1"/>
    </source>
</evidence>
<comment type="subcellular location">
    <subcellularLocation>
        <location evidence="1 10">Cell outer membrane</location>
        <topology evidence="1 10">Multi-pass membrane protein</topology>
    </subcellularLocation>
</comment>
<proteinExistence type="inferred from homology"/>
<evidence type="ECO:0000256" key="10">
    <source>
        <dbReference type="PROSITE-ProRule" id="PRU01360"/>
    </source>
</evidence>
<dbReference type="PROSITE" id="PS52016">
    <property type="entry name" value="TONB_DEPENDENT_REC_3"/>
    <property type="match status" value="1"/>
</dbReference>
<organism evidence="14">
    <name type="scientific">Magnetococcus massalia (strain MO-1)</name>
    <dbReference type="NCBI Taxonomy" id="451514"/>
    <lineage>
        <taxon>Bacteria</taxon>
        <taxon>Pseudomonadati</taxon>
        <taxon>Pseudomonadota</taxon>
        <taxon>Magnetococcia</taxon>
        <taxon>Magnetococcales</taxon>
        <taxon>Magnetococcaceae</taxon>
        <taxon>Magnetococcus</taxon>
    </lineage>
</organism>
<keyword evidence="6 11" id="KW-0798">TonB box</keyword>
<evidence type="ECO:0000256" key="9">
    <source>
        <dbReference type="ARBA" id="ARBA00023237"/>
    </source>
</evidence>
<reference evidence="14" key="1">
    <citation type="submission" date="2015-04" db="EMBL/GenBank/DDBJ databases">
        <authorList>
            <person name="Syromyatnikov M.Y."/>
            <person name="Popov V.N."/>
        </authorList>
    </citation>
    <scope>NUCLEOTIDE SEQUENCE</scope>
    <source>
        <strain evidence="14">MO-1</strain>
    </source>
</reference>
<dbReference type="GO" id="GO:0044718">
    <property type="term" value="P:siderophore transmembrane transport"/>
    <property type="evidence" value="ECO:0007669"/>
    <property type="project" value="TreeGrafter"/>
</dbReference>
<evidence type="ECO:0000259" key="13">
    <source>
        <dbReference type="Pfam" id="PF07715"/>
    </source>
</evidence>
<dbReference type="InterPro" id="IPR000531">
    <property type="entry name" value="Beta-barrel_TonB"/>
</dbReference>
<evidence type="ECO:0000256" key="7">
    <source>
        <dbReference type="ARBA" id="ARBA00023136"/>
    </source>
</evidence>
<dbReference type="PANTHER" id="PTHR30069">
    <property type="entry name" value="TONB-DEPENDENT OUTER MEMBRANE RECEPTOR"/>
    <property type="match status" value="1"/>
</dbReference>